<feature type="compositionally biased region" description="Basic and acidic residues" evidence="1">
    <location>
        <begin position="711"/>
        <end position="736"/>
    </location>
</feature>
<sequence>MEPPRNSGGQEGSRRRTTPCGGRGRPSKRREEDSDSVASLASTPGSPRGGRGAWVEARAEAPRSASPSSPTAGETRRQAQPATKARGERAAARGDEQLSTAGAKSRAARDPSRSAGSRGAATAARRGKPDSQSFASEDDEAGSEAGEDDEDARSATGERAKLATRGDSPSARSSDAEHASSLSLPADDRFPSPYPFKPPASSARRGAPPRARASSASKPPASRRMRQPAEDREASVAAERAESETPRSSSAASSSTRTSRRTPPASASGSARSAPDAAGLSSAAAAAAFSFPAPPEAPRGSETPRLPSWVEHYVSVYWRFASRDLSLSAALSNIRGLLLQAADAAASGEPRDSGDASEAAGAEGERRRGKKGQKGAARSARKAEERKEEKEEEEKETEWTDSADVTPERLLEVVFRQALHLCLSLPKLPEREGGRLCAFFYRTLAKLDEMTFEERRKRAHGLASRSAAAGRPSERDGEGGNGGETPRTSGEEEEDPRAAQEEADKATRYRFVEALWCRLLPQLLCRSRAARVGVCCFLLQLVGWGSGVGIEVAESLQQMHRQILLQLLGRSREAATRRMALLLLEHFQTPQPSCVVWRAFLGHLTDEAPAVRRAAVSRVLLLPLSSFAESENHSPETLEFAASVAQLLARRAFDASADVRAAVYRRAANNDNSFSVEQKSLLILTGLNDKAKGVRELCSRALRRWVQLRQPQEDAEKEKPGDGVEAKRAEGDEKARAAPAQAALPSSPAGAEGESRAACDKAPEGVGSGDGAERESEAKSEGDAEFVAFAECGLHLLVDQLMDGMPFNETAIEVLVKELLVRYPLDCRLDLLRAIQRDGGKNLSKLSASGLLILRVYMQTVASEEERGNLDVPELQQLLVKLLAACRHREAEQKKEASHLAAFAHSDPEKAAKLDLFLQDSDKHLLTLNVCLRQLLLLACFVDIAEQQQARLLDEACEQILLKVPLGENRKNRLRTPFGIQSGSVGDAHRAAVPRLRRLGLDAELPLVLHRQCALARLLAALLGARACVQLLRRLQRLLEGRGFTPQSKEALARSQEHESAFSARVCTLIAEVREPLDVSCEDANVMASLWTNAEELDPLTLPVGASTMLTLQEQHAALLQELAGLQQKARDLFEVSSSFRASQDAALENDGKGKKNAREEGQEGRAHMAQAVQQQIRLTQKQFQKTAELALVLNNELHTRWFRISCVLDAFFARSQSNCTVDPALSDIPSSTLLPALEFYCNGAEAFSFCVTACCCEACCSAGGASPARKAEEEEDEGESFSTCWKARDPRLQEAALQIRGRAALHSDLCEVLVTKSLGCFCLLSTRHSEVAKQLKAYHVSLLASLGELQATSSFLHQQISLQQAWLLESRERQERLARRERRLLQLLSEDDEARAREEEEKMRPKEGRRRKREKTQEERSRELDEARRGVAEAAAASSEVSEECEKIAAQIQELESAFTSHMLRCELYVCFLGDLLLSHPALLQSEAARQAPPASQGEGAEKSASLLNLLWHIATGEEASTKQLQSMTLAVLLKLLVLPLAEDERDAGGAERNEDKAQVDAALTQLQRVAADRLRVLMEVVYLQPTLESGTREVMNYVHSSSVWGYSADTKLLCFTILQCFASPLLPAPSARTAFGALFGACRHLAAHGLRGVFSLHLTLQQERRKTRDVVSGAVAVAGGEEELLRFLEEVAGTSLASTAFCPDSGALLPPLAKMGKDLKKLLLFIVRVFRHACFAFAVASLGGDCGLARKRRDAERLSSAPAESEAEKAGASATRETTEDEGTREAGAEKEAWNQAKEYVTRYLELLIVLLLVAEEYRRPLLLLQASWRFFDLVSFAISGWVEAPGGAAEHAGRADEPKAEKFKSLVEIHAACDAPGCLTLLVVVHRLLRDLLESVRSASCEASLRSASSCRQVEKTLFDSLEKLRATLLALAAEHAAELSPLACECEEAERRAQTDDEAPGAGELEGAAKKRKEEKIARLVKSLLERESCADLAQRMKESHHYAVQEQIAAESETFSSPFLTFPFAALDAQLAALAAQETLQTRQRKVAARERRLEEGDLESSEDEIEDAPARRVSAPRRCKQEPKPTLSAHPRRRGRRESEDESEATSSEDEGYQEGSASSGESQEDGRRRDRRAVREKSPAKKHSKKAKRDGGRTAADDSEGAKRTAAARRVKLERLSSSSAESASGARLRRGRKREEDEESFRSAYSWRNDGDDSVSERE</sequence>
<feature type="compositionally biased region" description="Acidic residues" evidence="1">
    <location>
        <begin position="136"/>
        <end position="151"/>
    </location>
</feature>
<feature type="compositionally biased region" description="Basic and acidic residues" evidence="1">
    <location>
        <begin position="771"/>
        <end position="780"/>
    </location>
</feature>
<comment type="caution">
    <text evidence="2">The sequence shown here is derived from an EMBL/GenBank/DDBJ whole genome shotgun (WGS) entry which is preliminary data.</text>
</comment>
<dbReference type="GO" id="GO:0005737">
    <property type="term" value="C:cytoplasm"/>
    <property type="evidence" value="ECO:0007669"/>
    <property type="project" value="TreeGrafter"/>
</dbReference>
<feature type="region of interest" description="Disordered" evidence="1">
    <location>
        <begin position="1145"/>
        <end position="1164"/>
    </location>
</feature>
<dbReference type="PANTHER" id="PTHR45615:SF40">
    <property type="entry name" value="MYOSIN HEAVY CHAIN, NON-MUSCLE"/>
    <property type="match status" value="1"/>
</dbReference>
<dbReference type="KEGG" id="bbes:BESB_073340"/>
<feature type="region of interest" description="Disordered" evidence="1">
    <location>
        <begin position="1"/>
        <end position="284"/>
    </location>
</feature>
<protein>
    <submittedName>
        <fullName evidence="2">Uncharacterized protein</fullName>
    </submittedName>
</protein>
<feature type="compositionally biased region" description="Basic and acidic residues" evidence="1">
    <location>
        <begin position="2131"/>
        <end position="2146"/>
    </location>
</feature>
<dbReference type="OrthoDB" id="348317at2759"/>
<feature type="compositionally biased region" description="Low complexity" evidence="1">
    <location>
        <begin position="113"/>
        <end position="124"/>
    </location>
</feature>
<feature type="compositionally biased region" description="Acidic residues" evidence="1">
    <location>
        <begin position="2062"/>
        <end position="2073"/>
    </location>
</feature>
<dbReference type="GO" id="GO:0051015">
    <property type="term" value="F:actin filament binding"/>
    <property type="evidence" value="ECO:0007669"/>
    <property type="project" value="TreeGrafter"/>
</dbReference>
<gene>
    <name evidence="2" type="ORF">BESB_073340</name>
</gene>
<dbReference type="SUPFAM" id="SSF48371">
    <property type="entry name" value="ARM repeat"/>
    <property type="match status" value="1"/>
</dbReference>
<organism evidence="2 3">
    <name type="scientific">Besnoitia besnoiti</name>
    <name type="common">Apicomplexan protozoan</name>
    <dbReference type="NCBI Taxonomy" id="94643"/>
    <lineage>
        <taxon>Eukaryota</taxon>
        <taxon>Sar</taxon>
        <taxon>Alveolata</taxon>
        <taxon>Apicomplexa</taxon>
        <taxon>Conoidasida</taxon>
        <taxon>Coccidia</taxon>
        <taxon>Eucoccidiorida</taxon>
        <taxon>Eimeriorina</taxon>
        <taxon>Sarcocystidae</taxon>
        <taxon>Besnoitia</taxon>
    </lineage>
</organism>
<feature type="region of interest" description="Disordered" evidence="1">
    <location>
        <begin position="1954"/>
        <end position="1974"/>
    </location>
</feature>
<feature type="compositionally biased region" description="Basic and acidic residues" evidence="1">
    <location>
        <begin position="85"/>
        <end position="96"/>
    </location>
</feature>
<feature type="region of interest" description="Disordered" evidence="1">
    <location>
        <begin position="346"/>
        <end position="403"/>
    </location>
</feature>
<feature type="compositionally biased region" description="Basic and acidic residues" evidence="1">
    <location>
        <begin position="753"/>
        <end position="763"/>
    </location>
</feature>
<name>A0A2A9MFM1_BESBE</name>
<feature type="compositionally biased region" description="Basic and acidic residues" evidence="1">
    <location>
        <begin position="1395"/>
        <end position="1407"/>
    </location>
</feature>
<proteinExistence type="predicted"/>
<accession>A0A2A9MFM1</accession>
<dbReference type="GeneID" id="40312260"/>
<feature type="compositionally biased region" description="Basic and acidic residues" evidence="1">
    <location>
        <begin position="152"/>
        <end position="161"/>
    </location>
</feature>
<feature type="region of interest" description="Disordered" evidence="1">
    <location>
        <begin position="458"/>
        <end position="502"/>
    </location>
</feature>
<feature type="compositionally biased region" description="Basic and acidic residues" evidence="1">
    <location>
        <begin position="2156"/>
        <end position="2170"/>
    </location>
</feature>
<feature type="region of interest" description="Disordered" evidence="1">
    <location>
        <begin position="711"/>
        <end position="780"/>
    </location>
</feature>
<feature type="compositionally biased region" description="Low complexity" evidence="1">
    <location>
        <begin position="246"/>
        <end position="284"/>
    </location>
</feature>
<dbReference type="Proteomes" id="UP000224006">
    <property type="component" value="Unassembled WGS sequence"/>
</dbReference>
<evidence type="ECO:0000313" key="3">
    <source>
        <dbReference type="Proteomes" id="UP000224006"/>
    </source>
</evidence>
<feature type="compositionally biased region" description="Low complexity" evidence="1">
    <location>
        <begin position="737"/>
        <end position="751"/>
    </location>
</feature>
<feature type="compositionally biased region" description="Low complexity" evidence="1">
    <location>
        <begin position="1760"/>
        <end position="1778"/>
    </location>
</feature>
<feature type="compositionally biased region" description="Polar residues" evidence="1">
    <location>
        <begin position="36"/>
        <end position="45"/>
    </location>
</feature>
<keyword evidence="3" id="KW-1185">Reference proteome</keyword>
<dbReference type="GO" id="GO:0000146">
    <property type="term" value="F:microfilament motor activity"/>
    <property type="evidence" value="ECO:0007669"/>
    <property type="project" value="TreeGrafter"/>
</dbReference>
<feature type="compositionally biased region" description="Low complexity" evidence="1">
    <location>
        <begin position="2183"/>
        <end position="2194"/>
    </location>
</feature>
<feature type="region of interest" description="Disordered" evidence="1">
    <location>
        <begin position="1395"/>
        <end position="1437"/>
    </location>
</feature>
<feature type="region of interest" description="Disordered" evidence="1">
    <location>
        <begin position="2055"/>
        <end position="2227"/>
    </location>
</feature>
<dbReference type="EMBL" id="NWUJ01000007">
    <property type="protein sequence ID" value="PFH34182.1"/>
    <property type="molecule type" value="Genomic_DNA"/>
</dbReference>
<feature type="compositionally biased region" description="Basic and acidic residues" evidence="1">
    <location>
        <begin position="1416"/>
        <end position="1432"/>
    </location>
</feature>
<dbReference type="PANTHER" id="PTHR45615">
    <property type="entry name" value="MYOSIN HEAVY CHAIN, NON-MUSCLE"/>
    <property type="match status" value="1"/>
</dbReference>
<reference evidence="2 3" key="1">
    <citation type="submission" date="2017-09" db="EMBL/GenBank/DDBJ databases">
        <title>Genome sequencing of Besnoitia besnoiti strain Bb-Ger1.</title>
        <authorList>
            <person name="Schares G."/>
            <person name="Venepally P."/>
            <person name="Lorenzi H.A."/>
        </authorList>
    </citation>
    <scope>NUCLEOTIDE SEQUENCE [LARGE SCALE GENOMIC DNA]</scope>
    <source>
        <strain evidence="2 3">Bb-Ger1</strain>
    </source>
</reference>
<feature type="compositionally biased region" description="Acidic residues" evidence="1">
    <location>
        <begin position="2106"/>
        <end position="2119"/>
    </location>
</feature>
<dbReference type="InterPro" id="IPR016024">
    <property type="entry name" value="ARM-type_fold"/>
</dbReference>
<feature type="compositionally biased region" description="Basic and acidic residues" evidence="1">
    <location>
        <begin position="227"/>
        <end position="245"/>
    </location>
</feature>
<feature type="compositionally biased region" description="Acidic residues" evidence="1">
    <location>
        <begin position="390"/>
        <end position="401"/>
    </location>
</feature>
<evidence type="ECO:0000256" key="1">
    <source>
        <dbReference type="SAM" id="MobiDB-lite"/>
    </source>
</evidence>
<feature type="compositionally biased region" description="Basic and acidic residues" evidence="1">
    <location>
        <begin position="2217"/>
        <end position="2227"/>
    </location>
</feature>
<dbReference type="STRING" id="94643.A0A2A9MFM1"/>
<evidence type="ECO:0000313" key="2">
    <source>
        <dbReference type="EMBL" id="PFH34182.1"/>
    </source>
</evidence>
<dbReference type="VEuPathDB" id="ToxoDB:BESB_073340"/>
<feature type="region of interest" description="Disordered" evidence="1">
    <location>
        <begin position="1759"/>
        <end position="1792"/>
    </location>
</feature>
<feature type="compositionally biased region" description="Basic and acidic residues" evidence="1">
    <location>
        <begin position="1150"/>
        <end position="1164"/>
    </location>
</feature>
<dbReference type="GO" id="GO:0032982">
    <property type="term" value="C:myosin filament"/>
    <property type="evidence" value="ECO:0007669"/>
    <property type="project" value="TreeGrafter"/>
</dbReference>
<feature type="compositionally biased region" description="Low complexity" evidence="1">
    <location>
        <begin position="199"/>
        <end position="220"/>
    </location>
</feature>
<dbReference type="RefSeq" id="XP_029218191.1">
    <property type="nucleotide sequence ID" value="XM_029365707.1"/>
</dbReference>
<dbReference type="GO" id="GO:0016460">
    <property type="term" value="C:myosin II complex"/>
    <property type="evidence" value="ECO:0007669"/>
    <property type="project" value="TreeGrafter"/>
</dbReference>